<dbReference type="Pfam" id="PF08448">
    <property type="entry name" value="PAS_4"/>
    <property type="match status" value="2"/>
</dbReference>
<dbReference type="InterPro" id="IPR000160">
    <property type="entry name" value="GGDEF_dom"/>
</dbReference>
<feature type="domain" description="PAC" evidence="1">
    <location>
        <begin position="620"/>
        <end position="670"/>
    </location>
</feature>
<dbReference type="Pfam" id="PF01590">
    <property type="entry name" value="GAF"/>
    <property type="match status" value="2"/>
</dbReference>
<dbReference type="Gene3D" id="3.30.450.20">
    <property type="entry name" value="PAS domain"/>
    <property type="match status" value="3"/>
</dbReference>
<proteinExistence type="predicted"/>
<dbReference type="PROSITE" id="PS50113">
    <property type="entry name" value="PAC"/>
    <property type="match status" value="1"/>
</dbReference>
<reference evidence="4 5" key="1">
    <citation type="submission" date="2023-09" db="EMBL/GenBank/DDBJ databases">
        <authorList>
            <person name="Rey-Velasco X."/>
        </authorList>
    </citation>
    <scope>NUCLEOTIDE SEQUENCE [LARGE SCALE GENOMIC DNA]</scope>
    <source>
        <strain evidence="4 5">F394</strain>
    </source>
</reference>
<feature type="domain" description="GGDEF" evidence="3">
    <location>
        <begin position="698"/>
        <end position="835"/>
    </location>
</feature>
<dbReference type="InterPro" id="IPR013656">
    <property type="entry name" value="PAS_4"/>
</dbReference>
<dbReference type="InterPro" id="IPR001633">
    <property type="entry name" value="EAL_dom"/>
</dbReference>
<dbReference type="InterPro" id="IPR052155">
    <property type="entry name" value="Biofilm_reg_signaling"/>
</dbReference>
<dbReference type="PROSITE" id="PS50887">
    <property type="entry name" value="GGDEF"/>
    <property type="match status" value="1"/>
</dbReference>
<dbReference type="Gene3D" id="3.30.70.270">
    <property type="match status" value="1"/>
</dbReference>
<dbReference type="PANTHER" id="PTHR44757">
    <property type="entry name" value="DIGUANYLATE CYCLASE DGCP"/>
    <property type="match status" value="1"/>
</dbReference>
<dbReference type="InterPro" id="IPR043128">
    <property type="entry name" value="Rev_trsase/Diguanyl_cyclase"/>
</dbReference>
<dbReference type="InterPro" id="IPR029016">
    <property type="entry name" value="GAF-like_dom_sf"/>
</dbReference>
<dbReference type="NCBIfam" id="TIGR00254">
    <property type="entry name" value="GGDEF"/>
    <property type="match status" value="1"/>
</dbReference>
<dbReference type="Gene3D" id="3.30.450.40">
    <property type="match status" value="2"/>
</dbReference>
<name>A0ABU3BU72_9BACT</name>
<dbReference type="Pfam" id="PF00990">
    <property type="entry name" value="GGDEF"/>
    <property type="match status" value="1"/>
</dbReference>
<evidence type="ECO:0000259" key="2">
    <source>
        <dbReference type="PROSITE" id="PS50883"/>
    </source>
</evidence>
<dbReference type="SUPFAM" id="SSF55073">
    <property type="entry name" value="Nucleotide cyclase"/>
    <property type="match status" value="1"/>
</dbReference>
<evidence type="ECO:0000259" key="1">
    <source>
        <dbReference type="PROSITE" id="PS50113"/>
    </source>
</evidence>
<evidence type="ECO:0000259" key="3">
    <source>
        <dbReference type="PROSITE" id="PS50887"/>
    </source>
</evidence>
<dbReference type="InterPro" id="IPR003018">
    <property type="entry name" value="GAF"/>
</dbReference>
<dbReference type="CDD" id="cd01948">
    <property type="entry name" value="EAL"/>
    <property type="match status" value="1"/>
</dbReference>
<evidence type="ECO:0000313" key="4">
    <source>
        <dbReference type="EMBL" id="MDT0632839.1"/>
    </source>
</evidence>
<dbReference type="EMBL" id="JAVRHT010000039">
    <property type="protein sequence ID" value="MDT0632839.1"/>
    <property type="molecule type" value="Genomic_DNA"/>
</dbReference>
<dbReference type="SUPFAM" id="SSF55781">
    <property type="entry name" value="GAF domain-like"/>
    <property type="match status" value="2"/>
</dbReference>
<dbReference type="CDD" id="cd00130">
    <property type="entry name" value="PAS"/>
    <property type="match status" value="1"/>
</dbReference>
<comment type="caution">
    <text evidence="4">The sequence shown here is derived from an EMBL/GenBank/DDBJ whole genome shotgun (WGS) entry which is preliminary data.</text>
</comment>
<feature type="domain" description="EAL" evidence="2">
    <location>
        <begin position="844"/>
        <end position="1099"/>
    </location>
</feature>
<dbReference type="Gene3D" id="3.20.20.450">
    <property type="entry name" value="EAL domain"/>
    <property type="match status" value="1"/>
</dbReference>
<dbReference type="RefSeq" id="WP_311665132.1">
    <property type="nucleotide sequence ID" value="NZ_JAVRHT010000039.1"/>
</dbReference>
<dbReference type="InterPro" id="IPR029787">
    <property type="entry name" value="Nucleotide_cyclase"/>
</dbReference>
<dbReference type="InterPro" id="IPR035919">
    <property type="entry name" value="EAL_sf"/>
</dbReference>
<dbReference type="InterPro" id="IPR000700">
    <property type="entry name" value="PAS-assoc_C"/>
</dbReference>
<keyword evidence="5" id="KW-1185">Reference proteome</keyword>
<dbReference type="Pfam" id="PF13426">
    <property type="entry name" value="PAS_9"/>
    <property type="match status" value="1"/>
</dbReference>
<dbReference type="SUPFAM" id="SSF141868">
    <property type="entry name" value="EAL domain-like"/>
    <property type="match status" value="1"/>
</dbReference>
<accession>A0ABU3BU72</accession>
<gene>
    <name evidence="4" type="ORF">RM540_13855</name>
</gene>
<dbReference type="CDD" id="cd01949">
    <property type="entry name" value="GGDEF"/>
    <property type="match status" value="1"/>
</dbReference>
<evidence type="ECO:0000313" key="5">
    <source>
        <dbReference type="Proteomes" id="UP001267426"/>
    </source>
</evidence>
<dbReference type="Pfam" id="PF00563">
    <property type="entry name" value="EAL"/>
    <property type="match status" value="1"/>
</dbReference>
<organism evidence="4 5">
    <name type="scientific">Rubrivirga litoralis</name>
    <dbReference type="NCBI Taxonomy" id="3075598"/>
    <lineage>
        <taxon>Bacteria</taxon>
        <taxon>Pseudomonadati</taxon>
        <taxon>Rhodothermota</taxon>
        <taxon>Rhodothermia</taxon>
        <taxon>Rhodothermales</taxon>
        <taxon>Rubricoccaceae</taxon>
        <taxon>Rubrivirga</taxon>
    </lineage>
</organism>
<dbReference type="NCBIfam" id="TIGR00229">
    <property type="entry name" value="sensory_box"/>
    <property type="match status" value="1"/>
</dbReference>
<dbReference type="InterPro" id="IPR035965">
    <property type="entry name" value="PAS-like_dom_sf"/>
</dbReference>
<protein>
    <submittedName>
        <fullName evidence="4">EAL domain-containing protein</fullName>
    </submittedName>
</protein>
<dbReference type="SMART" id="SM00267">
    <property type="entry name" value="GGDEF"/>
    <property type="match status" value="1"/>
</dbReference>
<dbReference type="PROSITE" id="PS50883">
    <property type="entry name" value="EAL"/>
    <property type="match status" value="1"/>
</dbReference>
<dbReference type="SMART" id="SM00065">
    <property type="entry name" value="GAF"/>
    <property type="match status" value="2"/>
</dbReference>
<dbReference type="SMART" id="SM00091">
    <property type="entry name" value="PAS"/>
    <property type="match status" value="3"/>
</dbReference>
<sequence length="1106" mass="115349">MPTAPAATIEIHADGRVAASPAAAALAGLAPEAADGRPLADWVAPEDRPTAEALVGRVRDGEADHVSLRVRSRGGAPLWVTLCQAPDGRVAGQVRAGRGGLGRDDAGHADRLRLLATVMSQGDLPFEDQAQQALALTASLLGLDVGTVSRIEGDDYTVVACHGAAMAPGDRFDLGDTYCSITIGGRDLFEIAHAAASPHRRHPCYLAFGLEAYVGAPLSVGGAPWGTLAFSSSAPLAAPLSDADRDLIRVLATWAGGALDRHERTEALAAQNRHLQAVVDQSPIVLFALDGDGAFTLQEGRGLRALGVEPGASIGQNVFELYADVPEAVAALRRVLGGEERTWSASVGPLHYESWAAPTTDDAGHVVGATGVSIDVTDLHHAEARLTWEAERLHRLLDVTAVDGALDDRAPVVLATVAELLGLDTGALSRAESDAEGGAFACVAAAPPRPATDDQPGGLPLGALALAAGDVVAVEDLSDSAHRHHAAAGVGAYVGVPVVVDGVVWGALGFWSDRPAPCAFTDRDADLVRLAAQWAGGAVARDLRRRALAESEGRLRALGQSTTEGIAFTEGGVVIDCNDQFAALIGLPSTADAVGRAATDFVAPEHVGAVREAIAAERTEPYEIVVVRADGSRAWVEVQGGSLVYGGRPVRMTAVRDVTDRHELAARLRHQAAHDDLTGLPNRARFRDRIDRIMASGAPFGVLFIDLDRFKVVNDSLGHEAGDGLLKTVAARLRRAVGVHDGALVARLGGDEFGVIVPETGGAAGGATEAVAYAVLDALGAPVDLGARAVQPGASVGVVARGEAYADREALLRDADTAMYAAKHAGRGGVTVFDPSMHEAAAARFGLEHDLRQAIDDGQLRALFQPIVDLDSGAAVGFESLVRWQHPDLGLLGPDRFLPVAEEVGLVAEVDRWVLEATCREMGRWAPHLDADSLLWISVNCSDQTFLAAGLAERARAAADAAGLRPEHVVLELTERALVDADAAREALAAIRAHGLQLCVDDFGSGYSSLGLLHTLPVDGLKIDRSFVTGLGTSRAARSLVRAVVQIADDLGLRVVAEGIETADQLAALRDLGCPLGQGYLFSRPVPPDAARALLAAPPWADAWAE</sequence>
<dbReference type="SMART" id="SM00052">
    <property type="entry name" value="EAL"/>
    <property type="match status" value="1"/>
</dbReference>
<dbReference type="SUPFAM" id="SSF55785">
    <property type="entry name" value="PYP-like sensor domain (PAS domain)"/>
    <property type="match status" value="3"/>
</dbReference>
<dbReference type="Proteomes" id="UP001267426">
    <property type="component" value="Unassembled WGS sequence"/>
</dbReference>
<dbReference type="PANTHER" id="PTHR44757:SF2">
    <property type="entry name" value="BIOFILM ARCHITECTURE MAINTENANCE PROTEIN MBAA"/>
    <property type="match status" value="1"/>
</dbReference>
<dbReference type="InterPro" id="IPR000014">
    <property type="entry name" value="PAS"/>
</dbReference>